<evidence type="ECO:0000313" key="5">
    <source>
        <dbReference type="Proteomes" id="UP001642409"/>
    </source>
</evidence>
<gene>
    <name evidence="4" type="ORF">HINF_LOCUS24159</name>
    <name evidence="3" type="ORF">HINF_LOCUS26289</name>
</gene>
<feature type="transmembrane region" description="Helical" evidence="1">
    <location>
        <begin position="48"/>
        <end position="69"/>
    </location>
</feature>
<evidence type="ECO:0000313" key="4">
    <source>
        <dbReference type="EMBL" id="CAL6014207.1"/>
    </source>
</evidence>
<organism evidence="3">
    <name type="scientific">Hexamita inflata</name>
    <dbReference type="NCBI Taxonomy" id="28002"/>
    <lineage>
        <taxon>Eukaryota</taxon>
        <taxon>Metamonada</taxon>
        <taxon>Diplomonadida</taxon>
        <taxon>Hexamitidae</taxon>
        <taxon>Hexamitinae</taxon>
        <taxon>Hexamita</taxon>
    </lineage>
</organism>
<feature type="transmembrane region" description="Helical" evidence="1">
    <location>
        <begin position="81"/>
        <end position="102"/>
    </location>
</feature>
<dbReference type="InterPro" id="IPR019402">
    <property type="entry name" value="CWH43_N"/>
</dbReference>
<reference evidence="4 5" key="2">
    <citation type="submission" date="2024-07" db="EMBL/GenBank/DDBJ databases">
        <authorList>
            <person name="Akdeniz Z."/>
        </authorList>
    </citation>
    <scope>NUCLEOTIDE SEQUENCE [LARGE SCALE GENOMIC DNA]</scope>
</reference>
<accession>A0AA86PPJ4</accession>
<evidence type="ECO:0000256" key="1">
    <source>
        <dbReference type="SAM" id="Phobius"/>
    </source>
</evidence>
<dbReference type="Proteomes" id="UP001642409">
    <property type="component" value="Unassembled WGS sequence"/>
</dbReference>
<feature type="transmembrane region" description="Helical" evidence="1">
    <location>
        <begin position="185"/>
        <end position="205"/>
    </location>
</feature>
<feature type="transmembrane region" description="Helical" evidence="1">
    <location>
        <begin position="114"/>
        <end position="133"/>
    </location>
</feature>
<proteinExistence type="predicted"/>
<comment type="caution">
    <text evidence="3">The sequence shown here is derived from an EMBL/GenBank/DDBJ whole genome shotgun (WGS) entry which is preliminary data.</text>
</comment>
<keyword evidence="1" id="KW-1133">Transmembrane helix</keyword>
<reference evidence="3" key="1">
    <citation type="submission" date="2023-06" db="EMBL/GenBank/DDBJ databases">
        <authorList>
            <person name="Kurt Z."/>
        </authorList>
    </citation>
    <scope>NUCLEOTIDE SEQUENCE</scope>
</reference>
<name>A0AA86PPJ4_9EUKA</name>
<dbReference type="AlphaFoldDB" id="A0AA86PPJ4"/>
<evidence type="ECO:0000313" key="3">
    <source>
        <dbReference type="EMBL" id="CAI9938644.1"/>
    </source>
</evidence>
<dbReference type="EMBL" id="CATOUU010000656">
    <property type="protein sequence ID" value="CAI9938644.1"/>
    <property type="molecule type" value="Genomic_DNA"/>
</dbReference>
<sequence>MQFYSNILLGGITVASVSIIACVSYFKKYSPNKYWPTISEAGAFEQGYIFYSTGMLIGSILLFLGLSLYFKAHLKAKSSRFVITSYLFIMCFAMAFQGIVKIELDKMQDIHRQAAGIFFSMAFFVGIYANIKFQETNCNKKRKYIHRAMVLIAVILIAVNIYLFKSFNVDLSIRTDVNQTGLMSQFAYIQYTFVVSLFISILTIMQ</sequence>
<protein>
    <submittedName>
        <fullName evidence="3">Transmembrane domain-containing protein</fullName>
    </submittedName>
    <submittedName>
        <fullName evidence="4">Transmembrane_domain-containing protein</fullName>
    </submittedName>
</protein>
<feature type="transmembrane region" description="Helical" evidence="1">
    <location>
        <begin position="7"/>
        <end position="26"/>
    </location>
</feature>
<dbReference type="Pfam" id="PF10277">
    <property type="entry name" value="Frag1"/>
    <property type="match status" value="1"/>
</dbReference>
<evidence type="ECO:0000259" key="2">
    <source>
        <dbReference type="Pfam" id="PF10277"/>
    </source>
</evidence>
<keyword evidence="5" id="KW-1185">Reference proteome</keyword>
<keyword evidence="1" id="KW-0472">Membrane</keyword>
<dbReference type="EMBL" id="CAXDID020000070">
    <property type="protein sequence ID" value="CAL6014207.1"/>
    <property type="molecule type" value="Genomic_DNA"/>
</dbReference>
<feature type="domain" description="CWH43-like N-terminal" evidence="2">
    <location>
        <begin position="15"/>
        <end position="204"/>
    </location>
</feature>
<keyword evidence="1 3" id="KW-0812">Transmembrane</keyword>
<feature type="transmembrane region" description="Helical" evidence="1">
    <location>
        <begin position="145"/>
        <end position="165"/>
    </location>
</feature>